<dbReference type="AlphaFoldDB" id="A0ABD3V9L8"/>
<name>A0ABD3V9L8_SINWO</name>
<proteinExistence type="predicted"/>
<evidence type="ECO:0000313" key="1">
    <source>
        <dbReference type="EMBL" id="KAL3857212.1"/>
    </source>
</evidence>
<protein>
    <submittedName>
        <fullName evidence="1">Uncharacterized protein</fullName>
    </submittedName>
</protein>
<evidence type="ECO:0000313" key="2">
    <source>
        <dbReference type="Proteomes" id="UP001634394"/>
    </source>
</evidence>
<gene>
    <name evidence="1" type="ORF">ACJMK2_011904</name>
</gene>
<comment type="caution">
    <text evidence="1">The sequence shown here is derived from an EMBL/GenBank/DDBJ whole genome shotgun (WGS) entry which is preliminary data.</text>
</comment>
<organism evidence="1 2">
    <name type="scientific">Sinanodonta woodiana</name>
    <name type="common">Chinese pond mussel</name>
    <name type="synonym">Anodonta woodiana</name>
    <dbReference type="NCBI Taxonomy" id="1069815"/>
    <lineage>
        <taxon>Eukaryota</taxon>
        <taxon>Metazoa</taxon>
        <taxon>Spiralia</taxon>
        <taxon>Lophotrochozoa</taxon>
        <taxon>Mollusca</taxon>
        <taxon>Bivalvia</taxon>
        <taxon>Autobranchia</taxon>
        <taxon>Heteroconchia</taxon>
        <taxon>Palaeoheterodonta</taxon>
        <taxon>Unionida</taxon>
        <taxon>Unionoidea</taxon>
        <taxon>Unionidae</taxon>
        <taxon>Unioninae</taxon>
        <taxon>Sinanodonta</taxon>
    </lineage>
</organism>
<sequence length="169" mass="19657">MAKYLKLHYPDLSPTEIKEFKQLFRSLEIFIDNKTKKALSFEDSYFFHAGMFHNNEKPPDVVPLSGSVYFLGNTAYLTGVSGGWRFKVVGTDLFLYIGFSNPFLGRYKTFVSLTKNGTLPAKWPYKELKDGSMKTDKCEEYIAEVTFTHPHYSSFYRILCKIYYNKMNV</sequence>
<dbReference type="Gene3D" id="2.60.270.50">
    <property type="match status" value="1"/>
</dbReference>
<dbReference type="EMBL" id="JBJQND010000013">
    <property type="protein sequence ID" value="KAL3857212.1"/>
    <property type="molecule type" value="Genomic_DNA"/>
</dbReference>
<accession>A0ABD3V9L8</accession>
<keyword evidence="2" id="KW-1185">Reference proteome</keyword>
<reference evidence="1 2" key="1">
    <citation type="submission" date="2024-11" db="EMBL/GenBank/DDBJ databases">
        <title>Chromosome-level genome assembly of the freshwater bivalve Anodonta woodiana.</title>
        <authorList>
            <person name="Chen X."/>
        </authorList>
    </citation>
    <scope>NUCLEOTIDE SEQUENCE [LARGE SCALE GENOMIC DNA]</scope>
    <source>
        <strain evidence="1">MN2024</strain>
        <tissue evidence="1">Gills</tissue>
    </source>
</reference>
<dbReference type="Proteomes" id="UP001634394">
    <property type="component" value="Unassembled WGS sequence"/>
</dbReference>